<dbReference type="GO" id="GO:0043565">
    <property type="term" value="F:sequence-specific DNA binding"/>
    <property type="evidence" value="ECO:0007669"/>
    <property type="project" value="TreeGrafter"/>
</dbReference>
<evidence type="ECO:0000256" key="8">
    <source>
        <dbReference type="SAM" id="MobiDB-lite"/>
    </source>
</evidence>
<dbReference type="Pfam" id="PF05224">
    <property type="entry name" value="NDT80_PhoG"/>
    <property type="match status" value="1"/>
</dbReference>
<dbReference type="EMBL" id="CATQJL010000316">
    <property type="protein sequence ID" value="CAJ0608207.1"/>
    <property type="molecule type" value="Genomic_DNA"/>
</dbReference>
<dbReference type="GO" id="GO:0045893">
    <property type="term" value="P:positive regulation of DNA-templated transcription"/>
    <property type="evidence" value="ECO:0007669"/>
    <property type="project" value="TreeGrafter"/>
</dbReference>
<dbReference type="SUPFAM" id="SSF49417">
    <property type="entry name" value="p53-like transcription factors"/>
    <property type="match status" value="1"/>
</dbReference>
<feature type="domain" description="NDT80" evidence="10">
    <location>
        <begin position="209"/>
        <end position="463"/>
    </location>
</feature>
<feature type="transmembrane region" description="Helical" evidence="9">
    <location>
        <begin position="697"/>
        <end position="717"/>
    </location>
</feature>
<dbReference type="InterPro" id="IPR037141">
    <property type="entry name" value="NDT80_DNA-bd_dom_sf"/>
</dbReference>
<keyword evidence="4 9" id="KW-1133">Transmembrane helix</keyword>
<feature type="region of interest" description="Disordered" evidence="8">
    <location>
        <begin position="78"/>
        <end position="110"/>
    </location>
</feature>
<dbReference type="InterPro" id="IPR024061">
    <property type="entry name" value="NDT80_DNA-bd_dom"/>
</dbReference>
<feature type="region of interest" description="Disordered" evidence="8">
    <location>
        <begin position="163"/>
        <end position="187"/>
    </location>
</feature>
<evidence type="ECO:0008006" key="14">
    <source>
        <dbReference type="Google" id="ProtNLM"/>
    </source>
</evidence>
<dbReference type="PROSITE" id="PS51688">
    <property type="entry name" value="ICA"/>
    <property type="match status" value="1"/>
</dbReference>
<dbReference type="AlphaFoldDB" id="A0AA36HCL1"/>
<evidence type="ECO:0000256" key="3">
    <source>
        <dbReference type="ARBA" id="ARBA00022692"/>
    </source>
</evidence>
<feature type="compositionally biased region" description="Polar residues" evidence="8">
    <location>
        <begin position="94"/>
        <end position="106"/>
    </location>
</feature>
<dbReference type="PANTHER" id="PTHR13029:SF18">
    <property type="entry name" value="MYELIN REGULATORY FACTOR HOMOLOG 1"/>
    <property type="match status" value="1"/>
</dbReference>
<proteinExistence type="inferred from homology"/>
<keyword evidence="3 9" id="KW-0812">Transmembrane</keyword>
<dbReference type="GO" id="GO:0005634">
    <property type="term" value="C:nucleus"/>
    <property type="evidence" value="ECO:0007669"/>
    <property type="project" value="TreeGrafter"/>
</dbReference>
<accession>A0AA36HCL1</accession>
<dbReference type="InterPro" id="IPR008967">
    <property type="entry name" value="p53-like_TF_DNA-bd_sf"/>
</dbReference>
<comment type="subcellular location">
    <subcellularLocation>
        <location evidence="1">Membrane</location>
        <topology evidence="1">Single-pass membrane protein</topology>
    </subcellularLocation>
</comment>
<dbReference type="InterPro" id="IPR036388">
    <property type="entry name" value="WH-like_DNA-bd_sf"/>
</dbReference>
<name>A0AA36HCL1_CYLNA</name>
<dbReference type="InterPro" id="IPR030392">
    <property type="entry name" value="S74_ICA"/>
</dbReference>
<dbReference type="GO" id="GO:0003700">
    <property type="term" value="F:DNA-binding transcription factor activity"/>
    <property type="evidence" value="ECO:0007669"/>
    <property type="project" value="UniProtKB-UniRule"/>
</dbReference>
<protein>
    <recommendedName>
        <fullName evidence="14">Myelin regulatory factor</fullName>
    </recommendedName>
</protein>
<dbReference type="GO" id="GO:0016540">
    <property type="term" value="P:protein autoprocessing"/>
    <property type="evidence" value="ECO:0007669"/>
    <property type="project" value="InterPro"/>
</dbReference>
<evidence type="ECO:0000259" key="11">
    <source>
        <dbReference type="PROSITE" id="PS51688"/>
    </source>
</evidence>
<evidence type="ECO:0000313" key="13">
    <source>
        <dbReference type="Proteomes" id="UP001176961"/>
    </source>
</evidence>
<dbReference type="InterPro" id="IPR025719">
    <property type="entry name" value="MYRF_C2"/>
</dbReference>
<evidence type="ECO:0000259" key="10">
    <source>
        <dbReference type="PROSITE" id="PS51517"/>
    </source>
</evidence>
<keyword evidence="6 9" id="KW-0472">Membrane</keyword>
<sequence>MLGNPYPKEFGVFEEEGLADPLGEFSNLSTFNLLEFVHNDNTPLDSPDPQARHHNQDSRNFQGLAHGHQQNPHAMFQNATRLPDSPPITDISAAGSSGSPESNSDAPYSPENYPNYVGIHGNLNNNGLILGVPGIMTHELHQPPHNPVSHPMTSPQNACFMSPYPSSQPTPGSLPQVSPPVSGGRHENQQYIVNNGYSPGLFNILSVSSEGSVNSQQGEAPRKRPRTENQLLDPPKFLPNFPGVGQASLAASPIDCSYQDENFSQQFKVIKFSTFQEDQWSPIYDINHQQLTKLKICVVADKGFNYSISDGCFVNQKKNHFQISVNIEANDENPPKFVKVDGVMHPIKAIKLAFCGVKAEMLTSEIQIKQSQTDRKPIPHDPVILNIHAREITKVTVPRLHFSETTLNNQRKNNRPNPDQKYFLLVVRLLACIENGPPALIQAQQSEKVIVRATNPGSFEPPESDVQWYRNGGTLVCHGPVAIGTDRTAAKLTVDGDIYMTGQMTRPSDIRLKEDIVEKPSRDALEHLQQLRIVDFRYKPEIAELWGLSEEQRRRTGLIAQELQAVLPDAVRDIGTHLTVDESRIFYETVLAMQELCRLTGDLDTKIDDKVEEISQRLARYARRKKLIGSIASNLSDQSSGIVGDTKSYLSYSRTSLASTSPSIVKERSERRKQRNCRSQCHRQETLCSSKLTQGTIITLVVVMAACLIAMCALYVLDWHKRNYGYHHIYPPNATPSTKSGGSTEGVGHMIYQIDHPYLPMLQPDAPTLMPTCRTKHCQAYCCADRATYRSGNKANEMDAIVTLGDRTRNMIARSAPDVSVRKPLGTGVRITIPTLNATIDHRYCIEQSCNKKRGRFNMYIPVSPFLPTLPLEIVFTVPKGKLINNCGYLADFQHKYCPLQGDSFKAERLQYPVANQIADDIFELSVGSYLQSAYRFRVGFTTESCFSSEEHLHGGYEEYNLIFYRTCAPPTGSTNAPSA</sequence>
<dbReference type="GO" id="GO:0005789">
    <property type="term" value="C:endoplasmic reticulum membrane"/>
    <property type="evidence" value="ECO:0007669"/>
    <property type="project" value="TreeGrafter"/>
</dbReference>
<evidence type="ECO:0000256" key="4">
    <source>
        <dbReference type="ARBA" id="ARBA00022989"/>
    </source>
</evidence>
<dbReference type="PANTHER" id="PTHR13029">
    <property type="match status" value="1"/>
</dbReference>
<organism evidence="12 13">
    <name type="scientific">Cylicocyclus nassatus</name>
    <name type="common">Nematode worm</name>
    <dbReference type="NCBI Taxonomy" id="53992"/>
    <lineage>
        <taxon>Eukaryota</taxon>
        <taxon>Metazoa</taxon>
        <taxon>Ecdysozoa</taxon>
        <taxon>Nematoda</taxon>
        <taxon>Chromadorea</taxon>
        <taxon>Rhabditida</taxon>
        <taxon>Rhabditina</taxon>
        <taxon>Rhabditomorpha</taxon>
        <taxon>Strongyloidea</taxon>
        <taxon>Strongylidae</taxon>
        <taxon>Cylicocyclus</taxon>
    </lineage>
</organism>
<evidence type="ECO:0000256" key="1">
    <source>
        <dbReference type="ARBA" id="ARBA00004167"/>
    </source>
</evidence>
<dbReference type="Pfam" id="PF13884">
    <property type="entry name" value="Peptidase_S74"/>
    <property type="match status" value="1"/>
</dbReference>
<evidence type="ECO:0000313" key="12">
    <source>
        <dbReference type="EMBL" id="CAJ0608207.1"/>
    </source>
</evidence>
<dbReference type="Proteomes" id="UP001176961">
    <property type="component" value="Unassembled WGS sequence"/>
</dbReference>
<dbReference type="InterPro" id="IPR026932">
    <property type="entry name" value="MYRF_ICA"/>
</dbReference>
<feature type="compositionally biased region" description="Polar residues" evidence="8">
    <location>
        <begin position="163"/>
        <end position="176"/>
    </location>
</feature>
<dbReference type="Pfam" id="PF13887">
    <property type="entry name" value="MYRF_ICA"/>
    <property type="match status" value="1"/>
</dbReference>
<evidence type="ECO:0000256" key="9">
    <source>
        <dbReference type="SAM" id="Phobius"/>
    </source>
</evidence>
<feature type="region of interest" description="Disordered" evidence="8">
    <location>
        <begin position="212"/>
        <end position="231"/>
    </location>
</feature>
<evidence type="ECO:0000256" key="6">
    <source>
        <dbReference type="ARBA" id="ARBA00023136"/>
    </source>
</evidence>
<keyword evidence="13" id="KW-1185">Reference proteome</keyword>
<feature type="domain" description="Peptidase S74" evidence="11">
    <location>
        <begin position="508"/>
        <end position="607"/>
    </location>
</feature>
<gene>
    <name evidence="12" type="ORF">CYNAS_LOCUS20190</name>
</gene>
<evidence type="ECO:0000256" key="2">
    <source>
        <dbReference type="ARBA" id="ARBA00008221"/>
    </source>
</evidence>
<dbReference type="PROSITE" id="PS51517">
    <property type="entry name" value="NDT80"/>
    <property type="match status" value="1"/>
</dbReference>
<reference evidence="12" key="1">
    <citation type="submission" date="2023-07" db="EMBL/GenBank/DDBJ databases">
        <authorList>
            <consortium name="CYATHOMIX"/>
        </authorList>
    </citation>
    <scope>NUCLEOTIDE SEQUENCE</scope>
    <source>
        <strain evidence="12">N/A</strain>
    </source>
</reference>
<dbReference type="InterPro" id="IPR051577">
    <property type="entry name" value="MRF-like"/>
</dbReference>
<dbReference type="Gene3D" id="1.10.10.10">
    <property type="entry name" value="Winged helix-like DNA-binding domain superfamily/Winged helix DNA-binding domain"/>
    <property type="match status" value="1"/>
</dbReference>
<comment type="similarity">
    <text evidence="2">Belongs to the MRF family.</text>
</comment>
<dbReference type="Pfam" id="PF13888">
    <property type="entry name" value="MRF_C2"/>
    <property type="match status" value="1"/>
</dbReference>
<keyword evidence="5 7" id="KW-0238">DNA-binding</keyword>
<dbReference type="Gene3D" id="2.60.40.1390">
    <property type="entry name" value="NDT80 DNA-binding domain"/>
    <property type="match status" value="1"/>
</dbReference>
<evidence type="ECO:0000256" key="5">
    <source>
        <dbReference type="ARBA" id="ARBA00023125"/>
    </source>
</evidence>
<comment type="caution">
    <text evidence="12">The sequence shown here is derived from an EMBL/GenBank/DDBJ whole genome shotgun (WGS) entry which is preliminary data.</text>
</comment>
<feature type="DNA-binding region" description="NDT80" evidence="7">
    <location>
        <begin position="209"/>
        <end position="463"/>
    </location>
</feature>
<evidence type="ECO:0000256" key="7">
    <source>
        <dbReference type="PROSITE-ProRule" id="PRU00850"/>
    </source>
</evidence>